<dbReference type="Pfam" id="PF12945">
    <property type="entry name" value="PilZNR"/>
    <property type="match status" value="1"/>
</dbReference>
<comment type="caution">
    <text evidence="6">The sequence shown here is derived from an EMBL/GenBank/DDBJ whole genome shotgun (WGS) entry which is preliminary data.</text>
</comment>
<dbReference type="InterPro" id="IPR009926">
    <property type="entry name" value="T3SS_YcgR_PilZN"/>
</dbReference>
<dbReference type="Proteomes" id="UP000281813">
    <property type="component" value="Unassembled WGS sequence"/>
</dbReference>
<evidence type="ECO:0000256" key="3">
    <source>
        <dbReference type="ARBA" id="ARBA00023143"/>
    </source>
</evidence>
<evidence type="ECO:0000313" key="7">
    <source>
        <dbReference type="Proteomes" id="UP000281813"/>
    </source>
</evidence>
<keyword evidence="1" id="KW-0973">c-di-GMP</keyword>
<feature type="domain" description="PilZ" evidence="4">
    <location>
        <begin position="98"/>
        <end position="207"/>
    </location>
</feature>
<dbReference type="InterPro" id="IPR009875">
    <property type="entry name" value="PilZ_domain"/>
</dbReference>
<sequence length="218" mass="24929">MKIGTTLQIEAEDLLTREIKTYRCKLIEIKEKFLIIDYPINAKTNKTTFFRRGANITVSYVASNTVYQFTSKIIKNVKAKVPGVAIALPEEHGIKRVQRREFVRIDTAIDVAVYSVKNSFTPIITVTSDISGGGMSIIIPQDHSLLMEEQVITWMILPMQTGEIHYIKATAEIVFIKELKRGIFSASLKFIDIDSKVQQNIVRFCFEKQREARKKEIL</sequence>
<proteinExistence type="predicted"/>
<evidence type="ECO:0000259" key="4">
    <source>
        <dbReference type="Pfam" id="PF07238"/>
    </source>
</evidence>
<evidence type="ECO:0000256" key="1">
    <source>
        <dbReference type="ARBA" id="ARBA00022636"/>
    </source>
</evidence>
<evidence type="ECO:0000259" key="5">
    <source>
        <dbReference type="Pfam" id="PF12945"/>
    </source>
</evidence>
<accession>A0A494Z0X5</accession>
<dbReference type="Gene3D" id="2.30.110.10">
    <property type="entry name" value="Electron Transport, Fmn-binding Protein, Chain A"/>
    <property type="match status" value="1"/>
</dbReference>
<reference evidence="6 7" key="1">
    <citation type="journal article" date="2015" name="Antonie Van Leeuwenhoek">
        <title>Oceanobacillus bengalensis sp. nov., a bacterium isolated from seawater of the Bay of Bengal.</title>
        <authorList>
            <person name="Yongchang O."/>
            <person name="Xiang W."/>
            <person name="Wang G."/>
        </authorList>
    </citation>
    <scope>NUCLEOTIDE SEQUENCE [LARGE SCALE GENOMIC DNA]</scope>
    <source>
        <strain evidence="6 7">MCCC 1K00260</strain>
    </source>
</reference>
<gene>
    <name evidence="6" type="ORF">D8M05_08500</name>
</gene>
<evidence type="ECO:0000256" key="2">
    <source>
        <dbReference type="ARBA" id="ARBA00022741"/>
    </source>
</evidence>
<dbReference type="InterPro" id="IPR012349">
    <property type="entry name" value="Split_barrel_FMN-bd"/>
</dbReference>
<evidence type="ECO:0000313" key="6">
    <source>
        <dbReference type="EMBL" id="RKQ16129.1"/>
    </source>
</evidence>
<protein>
    <recommendedName>
        <fullName evidence="8">Pilus assembly protein PilZ</fullName>
    </recommendedName>
</protein>
<dbReference type="Gene3D" id="2.40.10.220">
    <property type="entry name" value="predicted glycosyltransferase like domains"/>
    <property type="match status" value="1"/>
</dbReference>
<dbReference type="OrthoDB" id="1951449at2"/>
<dbReference type="GO" id="GO:0035438">
    <property type="term" value="F:cyclic-di-GMP binding"/>
    <property type="evidence" value="ECO:0007669"/>
    <property type="project" value="InterPro"/>
</dbReference>
<organism evidence="6 7">
    <name type="scientific">Oceanobacillus bengalensis</name>
    <dbReference type="NCBI Taxonomy" id="1435466"/>
    <lineage>
        <taxon>Bacteria</taxon>
        <taxon>Bacillati</taxon>
        <taxon>Bacillota</taxon>
        <taxon>Bacilli</taxon>
        <taxon>Bacillales</taxon>
        <taxon>Bacillaceae</taxon>
        <taxon>Oceanobacillus</taxon>
    </lineage>
</organism>
<evidence type="ECO:0008006" key="8">
    <source>
        <dbReference type="Google" id="ProtNLM"/>
    </source>
</evidence>
<keyword evidence="2" id="KW-0547">Nucleotide-binding</keyword>
<dbReference type="AlphaFoldDB" id="A0A494Z0X5"/>
<feature type="domain" description="Type III secretion system flagellar brake protein YcgR PilZN" evidence="5">
    <location>
        <begin position="2"/>
        <end position="89"/>
    </location>
</feature>
<dbReference type="RefSeq" id="WP_121130638.1">
    <property type="nucleotide sequence ID" value="NZ_JBHUFK010000026.1"/>
</dbReference>
<keyword evidence="3" id="KW-0975">Bacterial flagellum</keyword>
<dbReference type="EMBL" id="RBZO01000010">
    <property type="protein sequence ID" value="RKQ16129.1"/>
    <property type="molecule type" value="Genomic_DNA"/>
</dbReference>
<dbReference type="SUPFAM" id="SSF141371">
    <property type="entry name" value="PilZ domain-like"/>
    <property type="match status" value="1"/>
</dbReference>
<keyword evidence="7" id="KW-1185">Reference proteome</keyword>
<dbReference type="Pfam" id="PF07238">
    <property type="entry name" value="PilZ"/>
    <property type="match status" value="1"/>
</dbReference>
<name>A0A494Z0X5_9BACI</name>